<evidence type="ECO:0000256" key="1">
    <source>
        <dbReference type="ARBA" id="ARBA00010790"/>
    </source>
</evidence>
<dbReference type="Pfam" id="PF05199">
    <property type="entry name" value="GMC_oxred_C"/>
    <property type="match status" value="1"/>
</dbReference>
<reference evidence="4" key="1">
    <citation type="journal article" date="2008" name="Insect Biochem. Mol. Biol.">
        <title>The genome of a lepidopteran model insect, the silkworm Bombyx mori.</title>
        <authorList>
            <consortium name="International Silkworm Genome Consortium"/>
        </authorList>
    </citation>
    <scope>NUCLEOTIDE SEQUENCE [LARGE SCALE GENOMIC DNA]</scope>
    <source>
        <strain evidence="4">p50T</strain>
    </source>
</reference>
<reference evidence="3" key="2">
    <citation type="submission" date="2022-06" db="UniProtKB">
        <authorList>
            <consortium name="EnsemblMetazoa"/>
        </authorList>
    </citation>
    <scope>IDENTIFICATION</scope>
    <source>
        <strain evidence="3">p50T (Dazao)</strain>
    </source>
</reference>
<gene>
    <name evidence="3" type="primary">101741394</name>
</gene>
<keyword evidence="4" id="KW-1185">Reference proteome</keyword>
<evidence type="ECO:0000313" key="4">
    <source>
        <dbReference type="Proteomes" id="UP000005204"/>
    </source>
</evidence>
<accession>A0A8R2QZ21</accession>
<sequence length="353" mass="39559">MWTCDPALTSNIVNSYHATGPIFMQALATFFAAQCSIAGDHLWPEDAIEEVVKDPYYDFIVVGAGSAGAVVANRLSEVSKWKVLLVEAGGNPTLNTEIPQVFFNTFGSDADWAYTNVPQPNACRGYKSNSCTWPRDSTATSPDMQFHHVVFPPNVHLLLDMFEKHGLKENIVQQFRELNKDNIIILIAATLLKPKSKGKIILKSKNPFEYPLIYANYFDDPEDMKTLLRGITQYVFKLAATDSFKASGLQLDWLKLEACEKYNTESNEFLDCYSREMTISLYHPTSTVKMGPDSDSSAVVNSELKVRKVQKLRVIDASIMPDVLRGNTNAPTIMIGEKGADLIKEFWLKHTEL</sequence>
<dbReference type="PANTHER" id="PTHR11552">
    <property type="entry name" value="GLUCOSE-METHANOL-CHOLINE GMC OXIDOREDUCTASE"/>
    <property type="match status" value="1"/>
</dbReference>
<dbReference type="AlphaFoldDB" id="A0A8R2QZ21"/>
<evidence type="ECO:0000259" key="2">
    <source>
        <dbReference type="Pfam" id="PF05199"/>
    </source>
</evidence>
<dbReference type="InterPro" id="IPR007867">
    <property type="entry name" value="GMC_OxRtase_C"/>
</dbReference>
<protein>
    <recommendedName>
        <fullName evidence="2">Glucose-methanol-choline oxidoreductase C-terminal domain-containing protein</fullName>
    </recommendedName>
</protein>
<evidence type="ECO:0000313" key="3">
    <source>
        <dbReference type="EnsemblMetazoa" id="XP_037872355.1"/>
    </source>
</evidence>
<dbReference type="Gene3D" id="3.50.50.60">
    <property type="entry name" value="FAD/NAD(P)-binding domain"/>
    <property type="match status" value="2"/>
</dbReference>
<comment type="similarity">
    <text evidence="1">Belongs to the GMC oxidoreductase family.</text>
</comment>
<dbReference type="GO" id="GO:0050660">
    <property type="term" value="F:flavin adenine dinucleotide binding"/>
    <property type="evidence" value="ECO:0007669"/>
    <property type="project" value="InterPro"/>
</dbReference>
<dbReference type="PANTHER" id="PTHR11552:SF158">
    <property type="entry name" value="GH23626P-RELATED"/>
    <property type="match status" value="1"/>
</dbReference>
<feature type="domain" description="Glucose-methanol-choline oxidoreductase C-terminal" evidence="2">
    <location>
        <begin position="194"/>
        <end position="336"/>
    </location>
</feature>
<dbReference type="SUPFAM" id="SSF51905">
    <property type="entry name" value="FAD/NAD(P)-binding domain"/>
    <property type="match status" value="1"/>
</dbReference>
<dbReference type="Proteomes" id="UP000005204">
    <property type="component" value="Unassembled WGS sequence"/>
</dbReference>
<proteinExistence type="inferred from homology"/>
<dbReference type="GO" id="GO:0016614">
    <property type="term" value="F:oxidoreductase activity, acting on CH-OH group of donors"/>
    <property type="evidence" value="ECO:0007669"/>
    <property type="project" value="InterPro"/>
</dbReference>
<dbReference type="EnsemblMetazoa" id="XM_038016427.1">
    <property type="protein sequence ID" value="XP_037872355.1"/>
    <property type="gene ID" value="LOC101741394"/>
</dbReference>
<dbReference type="InterPro" id="IPR036188">
    <property type="entry name" value="FAD/NAD-bd_sf"/>
</dbReference>
<dbReference type="InterPro" id="IPR012132">
    <property type="entry name" value="GMC_OxRdtase"/>
</dbReference>
<name>A0A8R2QZ21_BOMMO</name>
<organism evidence="3 4">
    <name type="scientific">Bombyx mori</name>
    <name type="common">Silk moth</name>
    <dbReference type="NCBI Taxonomy" id="7091"/>
    <lineage>
        <taxon>Eukaryota</taxon>
        <taxon>Metazoa</taxon>
        <taxon>Ecdysozoa</taxon>
        <taxon>Arthropoda</taxon>
        <taxon>Hexapoda</taxon>
        <taxon>Insecta</taxon>
        <taxon>Pterygota</taxon>
        <taxon>Neoptera</taxon>
        <taxon>Endopterygota</taxon>
        <taxon>Lepidoptera</taxon>
        <taxon>Glossata</taxon>
        <taxon>Ditrysia</taxon>
        <taxon>Bombycoidea</taxon>
        <taxon>Bombycidae</taxon>
        <taxon>Bombycinae</taxon>
        <taxon>Bombyx</taxon>
    </lineage>
</organism>
<dbReference type="Gene3D" id="3.30.560.10">
    <property type="entry name" value="Glucose Oxidase, domain 3"/>
    <property type="match status" value="1"/>
</dbReference>